<dbReference type="EMBL" id="CP071709">
    <property type="protein sequence ID" value="QVY60736.1"/>
    <property type="molecule type" value="Genomic_DNA"/>
</dbReference>
<proteinExistence type="predicted"/>
<evidence type="ECO:0000313" key="2">
    <source>
        <dbReference type="Proteomes" id="UP000679247"/>
    </source>
</evidence>
<keyword evidence="2" id="KW-1185">Reference proteome</keyword>
<name>A0ABX8F8S1_9BACI</name>
<dbReference type="RefSeq" id="WP_214475460.1">
    <property type="nucleotide sequence ID" value="NZ_CP071709.1"/>
</dbReference>
<evidence type="ECO:0000313" key="1">
    <source>
        <dbReference type="EMBL" id="QVY60736.1"/>
    </source>
</evidence>
<sequence>MKFPYIPQLKYLAENFENELSELWDKINLRLSKDPGNAEDIEIFHNESCLFYEKLFLNNPESFQEYKKVFKGFQTWWESVAGKFSIELAASGLSHNLFHELTACFDTSKIMPKNQLKISVLYDDWQFERKTYSYYETISIIDFAGVRGFLIQRLQHCIQMK</sequence>
<reference evidence="1 2" key="1">
    <citation type="submission" date="2021-03" db="EMBL/GenBank/DDBJ databases">
        <title>The first data on the complete genome of the tetrodotoxin-producing bacterium.</title>
        <authorList>
            <person name="Melnikova D.I."/>
            <person name="Nijland R."/>
            <person name="Magarlamov T.Y."/>
        </authorList>
    </citation>
    <scope>NUCLEOTIDE SEQUENCE [LARGE SCALE GENOMIC DNA]</scope>
    <source>
        <strain evidence="1 2">1839</strain>
    </source>
</reference>
<dbReference type="Proteomes" id="UP000679247">
    <property type="component" value="Chromosome"/>
</dbReference>
<protein>
    <submittedName>
        <fullName evidence="1">Uncharacterized protein</fullName>
    </submittedName>
</protein>
<organism evidence="1 2">
    <name type="scientific">Cytobacillus gottheilii</name>
    <dbReference type="NCBI Taxonomy" id="859144"/>
    <lineage>
        <taxon>Bacteria</taxon>
        <taxon>Bacillati</taxon>
        <taxon>Bacillota</taxon>
        <taxon>Bacilli</taxon>
        <taxon>Bacillales</taxon>
        <taxon>Bacillaceae</taxon>
        <taxon>Cytobacillus</taxon>
    </lineage>
</organism>
<gene>
    <name evidence="1" type="ORF">J1899_17270</name>
</gene>
<accession>A0ABX8F8S1</accession>